<evidence type="ECO:0000256" key="1">
    <source>
        <dbReference type="SAM" id="MobiDB-lite"/>
    </source>
</evidence>
<feature type="compositionally biased region" description="Low complexity" evidence="1">
    <location>
        <begin position="316"/>
        <end position="332"/>
    </location>
</feature>
<reference evidence="2" key="1">
    <citation type="submission" date="2013-07" db="EMBL/GenBank/DDBJ databases">
        <title>Transcriptome sequencing and developmental regulation of gene expression in Anopheles aquasalis.</title>
        <authorList>
            <consortium name="Brazilian Malaria Network (MCT/CNPq/MS/SCTIE/DECIT/PRONEX 555648/2009-5) and Research Network on Bioactive Molecules from Arthropod Vectors (NAP-MOBIARVE"/>
            <consortium name="University of Sao Paulo)"/>
            <person name="Marinotti O."/>
            <person name="Ribeiro J.M.C."/>
            <person name="Costa-da-Silva A.L."/>
            <person name="Silva M.C.P."/>
            <person name="Lopes A.R."/>
            <person name="Barros M.S."/>
            <person name="Sa-Nunes A."/>
            <person name="Konjin B.B."/>
            <person name="Carvalho E."/>
            <person name="Suesdek L."/>
            <person name="Silva-Neto M.A.C."/>
            <person name="Capurro M.L."/>
        </authorList>
    </citation>
    <scope>NUCLEOTIDE SEQUENCE</scope>
    <source>
        <tissue evidence="2">Whole body</tissue>
    </source>
</reference>
<dbReference type="EMBL" id="GAMD01000371">
    <property type="protein sequence ID" value="JAB01220.1"/>
    <property type="molecule type" value="mRNA"/>
</dbReference>
<organism evidence="2">
    <name type="scientific">Anopheles aquasalis</name>
    <name type="common">Malaria mosquito</name>
    <dbReference type="NCBI Taxonomy" id="42839"/>
    <lineage>
        <taxon>Eukaryota</taxon>
        <taxon>Metazoa</taxon>
        <taxon>Ecdysozoa</taxon>
        <taxon>Arthropoda</taxon>
        <taxon>Hexapoda</taxon>
        <taxon>Insecta</taxon>
        <taxon>Pterygota</taxon>
        <taxon>Neoptera</taxon>
        <taxon>Endopterygota</taxon>
        <taxon>Diptera</taxon>
        <taxon>Nematocera</taxon>
        <taxon>Culicoidea</taxon>
        <taxon>Culicidae</taxon>
        <taxon>Anophelinae</taxon>
        <taxon>Anopheles</taxon>
    </lineage>
</organism>
<feature type="region of interest" description="Disordered" evidence="1">
    <location>
        <begin position="1"/>
        <end position="20"/>
    </location>
</feature>
<name>T1DLL4_ANOAQ</name>
<evidence type="ECO:0000313" key="2">
    <source>
        <dbReference type="EMBL" id="JAB01220.1"/>
    </source>
</evidence>
<protein>
    <submittedName>
        <fullName evidence="2">Putative cell surface glycoprotein</fullName>
    </submittedName>
</protein>
<dbReference type="AlphaFoldDB" id="T1DLL4"/>
<feature type="non-terminal residue" evidence="2">
    <location>
        <position position="1"/>
    </location>
</feature>
<sequence>RNNCNNSNSVKNVSSTTTGSNSSVAFAGCLMPNTSSSSSSVLSSSITIDSPSSAPPLASVRTVGPSAPMLLLPRGGNISSSSSSSSNTNSSGYHSSNAVTAAAIMTAKLAKAGGFLSVVPPAIPSTIAIGGMNRIGGGGSDRAFVLGSQTYATSHLTAANVLASAVAAAAAAANVAHHQQQRSSYSTSSLPRHLTKNLTSNASLVSKKAPVSTGEGKALLSKISLASKPSAAVSISNSETITNIDSSISSACPVGGGIVETNAMPPVVRTLVATVGATNTIATLASPVPSAVLLTTSSSVNSNHCYHPPLAIGTDSPSTASSSSSSSSSSSISSSTVVIPKMLSSQTQSNEHDIISNVANGEMRAEGTVKIVEMFANAASGDVVTTECEPQSPFGFRDLLKHKLSHNENAVDEDSHDDELRPPPAIKLRLQEPIDYEEAVGLVGQPPITTMTMKDNNEVDGGEQTVNSQSEKADVHSIVNTLGEEYLSNGSANGQMLLHVGKCEKFTV</sequence>
<proteinExistence type="evidence at transcript level"/>
<accession>T1DLL4</accession>
<feature type="region of interest" description="Disordered" evidence="1">
    <location>
        <begin position="311"/>
        <end position="332"/>
    </location>
</feature>